<accession>A0AAV4PNP5</accession>
<name>A0AAV4PNP5_CAEEX</name>
<dbReference type="AlphaFoldDB" id="A0AAV4PNP5"/>
<sequence length="176" mass="20134">MNFQLYEVTSTSTGIDLQEIIDNWLKNMPMGKIPNFVLSSHDFPRVASRVGSILASSLQIIMMLLPGIPICYYGDETKPSNSRDPMRTPMQWNSGKNAGFSDFDIPWLPVNSNFKIQNVEVEKADPFSVLQNFKKLVKLRRELSILYGTFEYAILDVDIFSFYTFYDGSQMLFNSS</sequence>
<dbReference type="Pfam" id="PF00128">
    <property type="entry name" value="Alpha-amylase"/>
    <property type="match status" value="1"/>
</dbReference>
<reference evidence="3 4" key="1">
    <citation type="submission" date="2021-06" db="EMBL/GenBank/DDBJ databases">
        <title>Caerostris extrusa draft genome.</title>
        <authorList>
            <person name="Kono N."/>
            <person name="Arakawa K."/>
        </authorList>
    </citation>
    <scope>NUCLEOTIDE SEQUENCE [LARGE SCALE GENOMIC DNA]</scope>
</reference>
<dbReference type="Gene3D" id="3.20.20.80">
    <property type="entry name" value="Glycosidases"/>
    <property type="match status" value="2"/>
</dbReference>
<keyword evidence="1" id="KW-1133">Transmembrane helix</keyword>
<protein>
    <submittedName>
        <fullName evidence="3">Alpha-glucosidase</fullName>
    </submittedName>
</protein>
<organism evidence="3 4">
    <name type="scientific">Caerostris extrusa</name>
    <name type="common">Bark spider</name>
    <name type="synonym">Caerostris bankana</name>
    <dbReference type="NCBI Taxonomy" id="172846"/>
    <lineage>
        <taxon>Eukaryota</taxon>
        <taxon>Metazoa</taxon>
        <taxon>Ecdysozoa</taxon>
        <taxon>Arthropoda</taxon>
        <taxon>Chelicerata</taxon>
        <taxon>Arachnida</taxon>
        <taxon>Araneae</taxon>
        <taxon>Araneomorphae</taxon>
        <taxon>Entelegynae</taxon>
        <taxon>Araneoidea</taxon>
        <taxon>Araneidae</taxon>
        <taxon>Caerostris</taxon>
    </lineage>
</organism>
<dbReference type="Proteomes" id="UP001054945">
    <property type="component" value="Unassembled WGS sequence"/>
</dbReference>
<evidence type="ECO:0000313" key="3">
    <source>
        <dbReference type="EMBL" id="GIX98724.1"/>
    </source>
</evidence>
<dbReference type="InterPro" id="IPR006047">
    <property type="entry name" value="GH13_cat_dom"/>
</dbReference>
<evidence type="ECO:0000313" key="4">
    <source>
        <dbReference type="Proteomes" id="UP001054945"/>
    </source>
</evidence>
<dbReference type="EMBL" id="BPLR01004956">
    <property type="protein sequence ID" value="GIX98724.1"/>
    <property type="molecule type" value="Genomic_DNA"/>
</dbReference>
<dbReference type="PANTHER" id="PTHR10357">
    <property type="entry name" value="ALPHA-AMYLASE FAMILY MEMBER"/>
    <property type="match status" value="1"/>
</dbReference>
<proteinExistence type="predicted"/>
<evidence type="ECO:0000256" key="1">
    <source>
        <dbReference type="SAM" id="Phobius"/>
    </source>
</evidence>
<keyword evidence="1" id="KW-0812">Transmembrane</keyword>
<feature type="domain" description="Glycosyl hydrolase family 13 catalytic" evidence="2">
    <location>
        <begin position="11"/>
        <end position="146"/>
    </location>
</feature>
<keyword evidence="1" id="KW-0472">Membrane</keyword>
<dbReference type="PANTHER" id="PTHR10357:SF179">
    <property type="entry name" value="NEUTRAL AND BASIC AMINO ACID TRANSPORT PROTEIN RBAT"/>
    <property type="match status" value="1"/>
</dbReference>
<feature type="transmembrane region" description="Helical" evidence="1">
    <location>
        <begin position="53"/>
        <end position="73"/>
    </location>
</feature>
<comment type="caution">
    <text evidence="3">The sequence shown here is derived from an EMBL/GenBank/DDBJ whole genome shotgun (WGS) entry which is preliminary data.</text>
</comment>
<dbReference type="GO" id="GO:0005975">
    <property type="term" value="P:carbohydrate metabolic process"/>
    <property type="evidence" value="ECO:0007669"/>
    <property type="project" value="InterPro"/>
</dbReference>
<gene>
    <name evidence="3" type="ORF">CEXT_24281</name>
</gene>
<feature type="transmembrane region" description="Helical" evidence="1">
    <location>
        <begin position="144"/>
        <end position="166"/>
    </location>
</feature>
<dbReference type="SUPFAM" id="SSF51445">
    <property type="entry name" value="(Trans)glycosidases"/>
    <property type="match status" value="1"/>
</dbReference>
<keyword evidence="4" id="KW-1185">Reference proteome</keyword>
<evidence type="ECO:0000259" key="2">
    <source>
        <dbReference type="Pfam" id="PF00128"/>
    </source>
</evidence>
<dbReference type="InterPro" id="IPR017853">
    <property type="entry name" value="GH"/>
</dbReference>